<proteinExistence type="inferred from homology"/>
<dbReference type="InterPro" id="IPR001242">
    <property type="entry name" value="Condensation_dom"/>
</dbReference>
<dbReference type="SUPFAM" id="SSF52777">
    <property type="entry name" value="CoA-dependent acyltransferases"/>
    <property type="match status" value="14"/>
</dbReference>
<dbReference type="FunFam" id="1.10.1200.10:FF:000016">
    <property type="entry name" value="Non-ribosomal peptide synthase"/>
    <property type="match status" value="1"/>
</dbReference>
<organism evidence="9 10">
    <name type="scientific">Streptomyces violaceusniger (strain Tu 4113)</name>
    <dbReference type="NCBI Taxonomy" id="653045"/>
    <lineage>
        <taxon>Bacteria</taxon>
        <taxon>Bacillati</taxon>
        <taxon>Actinomycetota</taxon>
        <taxon>Actinomycetes</taxon>
        <taxon>Kitasatosporales</taxon>
        <taxon>Streptomycetaceae</taxon>
        <taxon>Streptomyces</taxon>
        <taxon>Streptomyces violaceusniger group</taxon>
    </lineage>
</organism>
<dbReference type="InterPro" id="IPR042099">
    <property type="entry name" value="ANL_N_sf"/>
</dbReference>
<protein>
    <submittedName>
        <fullName evidence="9">Amino acid adenylation domain protein</fullName>
    </submittedName>
</protein>
<dbReference type="CDD" id="cd12117">
    <property type="entry name" value="A_NRPS_Srf_like"/>
    <property type="match status" value="1"/>
</dbReference>
<dbReference type="FunFam" id="3.40.50.980:FF:000001">
    <property type="entry name" value="Non-ribosomal peptide synthetase"/>
    <property type="match status" value="4"/>
</dbReference>
<dbReference type="Gene3D" id="1.10.1200.10">
    <property type="entry name" value="ACP-like"/>
    <property type="match status" value="5"/>
</dbReference>
<dbReference type="InterPro" id="IPR025110">
    <property type="entry name" value="AMP-bd_C"/>
</dbReference>
<dbReference type="SUPFAM" id="SSF47336">
    <property type="entry name" value="ACP-like"/>
    <property type="match status" value="5"/>
</dbReference>
<keyword evidence="3" id="KW-0596">Phosphopantetheine</keyword>
<evidence type="ECO:0000313" key="9">
    <source>
        <dbReference type="EMBL" id="AEM84729.1"/>
    </source>
</evidence>
<feature type="compositionally biased region" description="Basic and acidic residues" evidence="7">
    <location>
        <begin position="521"/>
        <end position="530"/>
    </location>
</feature>
<feature type="compositionally biased region" description="Basic and acidic residues" evidence="7">
    <location>
        <begin position="2343"/>
        <end position="2356"/>
    </location>
</feature>
<dbReference type="InterPro" id="IPR023213">
    <property type="entry name" value="CAT-like_dom_sf"/>
</dbReference>
<dbReference type="Proteomes" id="UP000008703">
    <property type="component" value="Chromosome"/>
</dbReference>
<dbReference type="Gene3D" id="3.40.50.980">
    <property type="match status" value="6"/>
</dbReference>
<evidence type="ECO:0000256" key="4">
    <source>
        <dbReference type="ARBA" id="ARBA00022553"/>
    </source>
</evidence>
<dbReference type="Gene3D" id="3.30.300.30">
    <property type="match status" value="5"/>
</dbReference>
<feature type="domain" description="Carrier" evidence="8">
    <location>
        <begin position="6125"/>
        <end position="6200"/>
    </location>
</feature>
<feature type="domain" description="Carrier" evidence="8">
    <location>
        <begin position="4621"/>
        <end position="4695"/>
    </location>
</feature>
<reference evidence="9" key="1">
    <citation type="submission" date="2011-08" db="EMBL/GenBank/DDBJ databases">
        <title>Complete sequence of chromosome of Streptomyces violaceusniger Tu 4113.</title>
        <authorList>
            <consortium name="US DOE Joint Genome Institute"/>
            <person name="Lucas S."/>
            <person name="Han J."/>
            <person name="Lapidus A."/>
            <person name="Cheng J.-F."/>
            <person name="Goodwin L."/>
            <person name="Pitluck S."/>
            <person name="Peters L."/>
            <person name="Ivanova N."/>
            <person name="Daligault H."/>
            <person name="Detter J.C."/>
            <person name="Han C."/>
            <person name="Tapia R."/>
            <person name="Land M."/>
            <person name="Hauser L."/>
            <person name="Kyrpides N."/>
            <person name="Ivanova N."/>
            <person name="Pagani I."/>
            <person name="Hagen A."/>
            <person name="Katz L."/>
            <person name="Fiedler H.-P."/>
            <person name="Keasling J."/>
            <person name="Fortman J."/>
            <person name="Woyke T."/>
        </authorList>
    </citation>
    <scope>NUCLEOTIDE SEQUENCE [LARGE SCALE GENOMIC DNA]</scope>
    <source>
        <strain evidence="9">Tu 4113</strain>
    </source>
</reference>
<dbReference type="GO" id="GO:0072330">
    <property type="term" value="P:monocarboxylic acid biosynthetic process"/>
    <property type="evidence" value="ECO:0007669"/>
    <property type="project" value="UniProtKB-ARBA"/>
</dbReference>
<evidence type="ECO:0000256" key="7">
    <source>
        <dbReference type="SAM" id="MobiDB-lite"/>
    </source>
</evidence>
<dbReference type="GO" id="GO:0017000">
    <property type="term" value="P:antibiotic biosynthetic process"/>
    <property type="evidence" value="ECO:0007669"/>
    <property type="project" value="UniProtKB-KW"/>
</dbReference>
<dbReference type="InterPro" id="IPR006162">
    <property type="entry name" value="Ppantetheine_attach_site"/>
</dbReference>
<keyword evidence="6" id="KW-0045">Antibiotic biosynthesis</keyword>
<dbReference type="NCBIfam" id="NF003417">
    <property type="entry name" value="PRK04813.1"/>
    <property type="match status" value="6"/>
</dbReference>
<evidence type="ECO:0000256" key="3">
    <source>
        <dbReference type="ARBA" id="ARBA00022450"/>
    </source>
</evidence>
<dbReference type="InterPro" id="IPR036736">
    <property type="entry name" value="ACP-like_sf"/>
</dbReference>
<dbReference type="NCBIfam" id="NF004282">
    <property type="entry name" value="PRK05691.1"/>
    <property type="match status" value="5"/>
</dbReference>
<dbReference type="GO" id="GO:0044550">
    <property type="term" value="P:secondary metabolite biosynthetic process"/>
    <property type="evidence" value="ECO:0007669"/>
    <property type="project" value="UniProtKB-ARBA"/>
</dbReference>
<feature type="domain" description="Carrier" evidence="8">
    <location>
        <begin position="3096"/>
        <end position="3170"/>
    </location>
</feature>
<dbReference type="FunFam" id="2.30.38.10:FF:000001">
    <property type="entry name" value="Non-ribosomal peptide synthetase PvdI"/>
    <property type="match status" value="4"/>
</dbReference>
<dbReference type="Pfam" id="PF00668">
    <property type="entry name" value="Condensation"/>
    <property type="match status" value="7"/>
</dbReference>
<evidence type="ECO:0000256" key="2">
    <source>
        <dbReference type="ARBA" id="ARBA00006432"/>
    </source>
</evidence>
<evidence type="ECO:0000256" key="5">
    <source>
        <dbReference type="ARBA" id="ARBA00022737"/>
    </source>
</evidence>
<dbReference type="PANTHER" id="PTHR45527">
    <property type="entry name" value="NONRIBOSOMAL PEPTIDE SYNTHETASE"/>
    <property type="match status" value="1"/>
</dbReference>
<dbReference type="NCBIfam" id="TIGR01720">
    <property type="entry name" value="NRPS-para261"/>
    <property type="match status" value="3"/>
</dbReference>
<dbReference type="CDD" id="cd19534">
    <property type="entry name" value="E_NRPS"/>
    <property type="match status" value="3"/>
</dbReference>
<dbReference type="NCBIfam" id="TIGR01733">
    <property type="entry name" value="AA-adenyl-dom"/>
    <property type="match status" value="5"/>
</dbReference>
<keyword evidence="5" id="KW-0677">Repeat</keyword>
<evidence type="ECO:0000256" key="1">
    <source>
        <dbReference type="ARBA" id="ARBA00001957"/>
    </source>
</evidence>
<dbReference type="PANTHER" id="PTHR45527:SF1">
    <property type="entry name" value="FATTY ACID SYNTHASE"/>
    <property type="match status" value="1"/>
</dbReference>
<dbReference type="InterPro" id="IPR045851">
    <property type="entry name" value="AMP-bd_C_sf"/>
</dbReference>
<feature type="domain" description="Carrier" evidence="8">
    <location>
        <begin position="1589"/>
        <end position="1663"/>
    </location>
</feature>
<dbReference type="GO" id="GO:0031177">
    <property type="term" value="F:phosphopantetheine binding"/>
    <property type="evidence" value="ECO:0007669"/>
    <property type="project" value="InterPro"/>
</dbReference>
<dbReference type="EMBL" id="CP002994">
    <property type="protein sequence ID" value="AEM84729.1"/>
    <property type="molecule type" value="Genomic_DNA"/>
</dbReference>
<name>G2P5B6_STRV4</name>
<dbReference type="CDD" id="cd17652">
    <property type="entry name" value="A_NRPS_CmdD_like"/>
    <property type="match status" value="2"/>
</dbReference>
<dbReference type="InterPro" id="IPR020845">
    <property type="entry name" value="AMP-binding_CS"/>
</dbReference>
<dbReference type="KEGG" id="svl:Strvi_5195"/>
<dbReference type="InterPro" id="IPR020806">
    <property type="entry name" value="PKS_PP-bd"/>
</dbReference>
<dbReference type="SUPFAM" id="SSF56801">
    <property type="entry name" value="Acetyl-CoA synthetase-like"/>
    <property type="match status" value="5"/>
</dbReference>
<comment type="similarity">
    <text evidence="2">Belongs to the ATP-dependent AMP-binding enzyme family.</text>
</comment>
<dbReference type="CDD" id="cd19543">
    <property type="entry name" value="DCL_NRPS"/>
    <property type="match status" value="3"/>
</dbReference>
<dbReference type="FunFam" id="3.30.300.30:FF:000010">
    <property type="entry name" value="Enterobactin synthetase component F"/>
    <property type="match status" value="3"/>
</dbReference>
<feature type="region of interest" description="Disordered" evidence="7">
    <location>
        <begin position="601"/>
        <end position="625"/>
    </location>
</feature>
<dbReference type="SMART" id="SM00823">
    <property type="entry name" value="PKS_PP"/>
    <property type="match status" value="5"/>
</dbReference>
<dbReference type="PROSITE" id="PS00455">
    <property type="entry name" value="AMP_BINDING"/>
    <property type="match status" value="4"/>
</dbReference>
<evidence type="ECO:0000256" key="6">
    <source>
        <dbReference type="ARBA" id="ARBA00023194"/>
    </source>
</evidence>
<feature type="domain" description="Carrier" evidence="8">
    <location>
        <begin position="529"/>
        <end position="604"/>
    </location>
</feature>
<dbReference type="eggNOG" id="COG1020">
    <property type="taxonomic scope" value="Bacteria"/>
</dbReference>
<dbReference type="CDD" id="cd05930">
    <property type="entry name" value="A_NRPS"/>
    <property type="match status" value="2"/>
</dbReference>
<accession>G2P5B6</accession>
<sequence>MTDHYATSSVSAPQDVPDLPPAAGDATDRAVSRAPLGELFAVWARRTPKAPALVADDREWSFDEVERWANRLAHHLIGQGVGPERVVALVLPRSAELVVAELAVAKAGGAYLPIDPAHPEERRAMMLADARPVTVLDDPARIREVAAGAGPDHAPGRAELLGPLLPEHPAYVIYTSGSTGVPKGVLVPHAGLGNFSAATTAHYRVRPGDRVLQFSSPSFDASVLELCSSLLAGAALVVPPEGPLLGAELASVLREKRVTHALIPPAALATVPPEEPHDGLSDFRTLIVGAEACPADLVDLWAPGRRMVNSYGPTEATVVATWTDALAAGSGAPPIGRPLPNTRVFVVDEAARQVPVGATGELCVSGAGLARGYLDRPGLTAERFTACPFGPPGSRMYRTGDLVRWNADGELEFLGRADHQVKIRGFRIELGEVEAALARHPQVGTAVVTVREDEPGQKRLVAYVVPPSGGTPPKAAEVRAAAARVLPAHMVPSAYVVLDAFPLTPHRKIDRQALPAPRSAPDGDSRHIAPRTPGEEALARIWSEVLPVDTVGVEDDFLGLGGDSILGVRLLTRVRAELGVELSLRDLLDARTVARLAGRLPAGATDAPGAPEEPIPPAPRDRPLPLSSAQRRLWFLDDLTSGGTEYNTGAGLRLDGPLDAAALRRALDRLAARHDALRTTFATVDGHGVQQVAAHGTVPLDRVDLGGHPARERAEALDRTLTGELNRPYDLRQGPLTRALLIRFADEEHILLLAQHHIVTDGWSVGVLVRELAALYAAEVSGTAAELPQPALQYPDFAVWEHSRPATAPDDADLEYWRDRLAGMQTLELPTDRPRPPVRTTAGEVHRRELPAELVAGLTRLGRERDTTLFTLLASAVAVLFSRYSGQRDIAFGTVTAGRHREELESVAGFFVNTLVLRADVDGDSTVERFLDAMRETVLDAFGHDRLPFERVVEELAPRRDPSRNPLVQALVVQQSAMVPAQEAAGVRITEHCLPRPAARFDLVLEFLPRDDGSLGLTVEFNSDLFDTATIERMAGHLHRLLTAMVADPGATLVCLRMLADAEWHAMLDAWNGPEQTAIEATLPDLFAAQVARRPAATAVTCRDTRLSYDEVNRRANRLARLLIARGAGPERLVALALPRSAELVVVLLAVLKAGAGYLPVDPGYPAERIAFMLDDAAPSTVLTTTGTADCLPAGAEPLVLDDPAVRAELDGLADGDIIQGERIRPLDPAHPAYVIYTSGSTGRPKGVVATHRGLAGLAAWAEAELGRERLTDVVASTSLNFDVSVFELLCPLLAGGSVEVVRDLLALTDPDGRPGARGLLSGVPSVFSRLLGEDPPAALARTVVLAGEALPAQTVRDIREAMPSCRIANLYGPTEATVYATAWFCDGQAPSQAPPIGRPVAGTRAYVLDPTLRLVPPGVTGELYLGGQGLARGYLRRPGLTAHRFLADPFGRPGSRMYRTGDLVRWNDDGRLEYLGRADDQVKIRGFRIELGEVETALLRHPDIAEAAAVAREADGHTRLIAYVVAAAGAAPDPAALRRFLRRSLPDYMVPASVVVLERMPLSPNGKLDRGRLPEPDWAEAAAPGYVAPRTATERTLAAVWARVLRVERVGVEDNFFSLGGDSILSIQLVSQARQAGLAVTSRDVYRHQTVAALALHLDTTTAPAGTPGSDGDETATGELPLTPIQHWLFTTDPERAGHFNQTISLVLPADVDEDALRHAVDALVAHHDALRSRFHRRDDGWHQRIEDAAAVRVPLTTTGGPHLGRFDLAAEPLLRAVLDRDAGPHPVLHLTVHHAVVDGVSWRVLLEDLDSAYRRAARDEGAGPPAKSSPLRRWALRLSAHAAEGGFADEETYWTGPAGACDASLPTDLNGAEGPNTYASARSVTVRLGPEETAALLQTLPEVYRTQVNDVLLSALARVLHRWTGRARIPVDVEGHGREELFADLDLSRTVGWFTTRFPVALDLPDGGWGEVLKSVKEQMRAVPRRGLGYGVRRHLLDGEGLPDGPTAGISFNYLGRFEAPGGGDGLFRGLHRELALDADPASPRPHPLEVVGRVEGDDLEFTWFYSGNLHREETVARLAEEFREALCEIARHGSAPGAGGRTPSDFPLATLDQAAVDRLAGNGGTVEDIYPLTPTQAGMLFHSLAQDDRRAYFQQLGFVLDGVPDPAALAAAWQQVADRTQVLRARVVWEGVPEPVQVVARGVRVPVTLLDWRRLSGPDERREELRRFLAEDRERGLDLAAAPLTRLALARLSATEVQVVWTFHHLILDGWSLFQVLSDVFHCHARARDGASGAAPATGLPGRRPFSDYVAWLRERDGAPAEEHWRARLGDLTESTPLPYDREPTEGHHAESTEDIRLTLPAATTGRLQELARGEGLTLNTVVQGAWALLLARQSGREDVVFGTTVSGRPPELPGVETMNGLFITTVPTRPTVPAGSTLLSWLSAVQAGQTEDRRFDFVPLTRLRSWTGLPERVNLFDSIVVFENYPLGDDLAAAHGLALRELDGVETTNYPLSLVVYPGAELTLRLGYDPALFDKATARRLAEYLTVLLTAMADSPDRAPARLPMLSSVRRHQVLREWNDTAVPLPESTVAGLFADRVRSAPEATALDGEAGPVSYRELEARANRMAHRLIGHGVGPERPVAVLMDRSVELVVALLAVVKAGGVYVPLDTRAPEDRLRSVLAEAGAEVLLTDRAWERTAADIAGAGRTLVVESGDAGDGPSEPPGVALSPDNALYLMFTSGSTGRPKGVAVRHRDVTALVADRAFAGHDRVLVHSPQAFDASTYELWVPLLRGGRAVLAPAGDVDADTVRRAIAEHGVSCLWLTAGLFRLLAQEGPEALRGAREVWTGGEAVPPGAVRRVLAACPELTVVDGYGPTETTTFATRRPFRAGEALPRSLPIGRPLDNTRTYVLDGALQPQPPGIPGELYIAGAGVARGYHGRPGATAERYVADPFGPPGSRMYRTGDIVAWTDDGELRFQGRADDQLKVRGFRIEPGEIEAALARHEAVAQAVVALARVGDRTLLTGYTVPVHGAEVPGAGELRSFLGGLLPDYMVPSAFVTLDALPLTRNGKVDRSKLPAPDPDAAGTAGYVAPRTDSERILAEIWGTLLGRERIGAEDNFFHLGGDSILSIQVASRARQAGLALTPRELFRHPTIASLATVTTPTTEPAADTGPVTGEVPLTPIQHWFLRLRTARPGHFNQSVVVELQRDPDLRALRAALDALLVHHDALRMRFEPGADGHLRQYCPPPEPTSPALLREDDLSGLGTPERRAAEDAAMAEAQAGFDLARGPLLAARLFHHGDGQRPTLFLTAHHLVVDGVSWRVLLEDLNTAYQRLHTGGRAGLGPRTTSVRDWSHKLTEHTATGGFDAELPHWRAVSAECAAGLPVDGEGDNTVASMAQVTVRLDRERTDALLRQVPEIYRTRVDDVLLAALGRVLGDWTGRRRIAVDLEGHGREEHLLDGVDLSRTVGWFTSLYPVALELAEGGWGETLKSVKEQLRAVPSHGIGYGALRRLDPASGLRGAAEPGISFNYLGQFDWSATGEDTEDTGLVRTVRDGLGGDAAPDTVRAHLLDVVGRVERRCLEITWYYGSGTHTEETVAGLARGMLGALKEIIGHCADPAAGGRTPSDFPLARLDQAAVDRIAADGRAVEDIYPLTPTQAGMLFHGLMDPESDTYLNQVQLTLTGARDPQALGTAWRHTVDANPILRTHLVWAETPEPVQVVTRGATLRIVHHDWTERPEEWREAELLRMLAEDRAEGIDLATAPLMRLALIRLSADEVRIVWTFHHVLLDGWSAAQVFDEVCERYAALTSGRAPVVPARRPFREYLGWLGEQDRAEAERYWRTALAGFASPTELPRDRPASEAHRTASSLSHRVTLGAEESALLRTTAQRGGLTMNTVVQGAWALLLSRYSGAEDLCFGTTVSGRPAALPGVESMVGVFINTIPTRVRVAGQRRLLDWLRELQSAQSEARLFESVSLAQLGSWSEVPGGVSLFDSIVVFENYPFDSEAITAHGLGIRQERDVEPTNFALSVVVAPEERLSISLDYDPAAFDAPTIERLGACLRTLLEEMAADPERRLEDLPLIGEGETRGILDRFSGPIAAAPHAVLPALFEAQAARTPDAVAVAVMGDGGRLTYRELNERANRLARLLIASGAGPERFVALALPRTPELVVAVLAVLKSGAAYLPVDPAYPAERIAFMLGDIAPDTVVTTGDMADRIPAGAGGRILLDDAESDRQLAELPAQNIRDAERRCPLDPGHPAYAIHTSGSTGTPKGVVVAHGSVAALAAWAREEFGAQGLSHVVASTSLNFDVSVFEILCPLLAGGAVEIVRDLLALAERTEAWTASLISAVPSALGQVLGKGSVSATAGTVVLAGEGLAARTVQEVRAAIPGCRVANIYGPTEATVYATAWTCDPADPDRTPPIGAPVAATRAYALDARLRPVPVGVPGELYLAGPGLARGYFGRPGLTAQRFTADPFGPAGGRMYRTGDLVRWDERGQLEYLGRTDDQVKVRGFRIELGEVEAALARHPDVAEAAAAVVDTGGHKRLAGYVVQVPGAPPLDSAAIRAFLTTSLPDHMIPSAVVVLDRLPLGSSGKLDRRALPAPVWAARATGHVEPRTETEKALAAIWAEVLGVERIGVEDNYFTLGGDSILSIQIVSAARRAGIELTPRHLFVHQTVADLATAAREAPAAATAPEQEPVVGEVPLAPIQRWLFEQLPATAGHFTQSVSAELTAPVDESALRAALSTVVTHHDALRLRFERTDDGTVRQHNAPPEDRPVLDLHDLSSVAPARRDAVMRETAGRIRAGFDLARGPLLHAALFIRGEGERPMLLLTAHHLVVDAVSWRIVLEDLDTAYRQIAAGRTAEPGAKTTSFRTWARRLSEHTAAGGFDAERDHWAATHGCTDLPTDGEGPNTAACEEEVTVRLGAEETRLLLQEVPGTYRTRVNDVLLCALGRVLARWTGRDRVAVALEGHGREEIFEGVDLSRTVGWFTSMYPVALETPADWGLERTLKAVKERLRAIPGNGLGYGALRHLSGTSASGLPAAPKISFNYLGQQDWEPPAADGLLHALTGGLEGDMSPEADRPHLLDVIGRVADRRLELSWSYSRSLHRRATVRRLAEEMAEELRAIVRLCTRSDAGGRTPSDFPLAALDQATVDRLAGDGRDVTDIHPLTPAQSGLLFHALAQRDQGLYVEQATFVLDGVADSGVLAAAWQHVVDRTPVLRGEVVVHDVAEPLMVVRRTAVVPVEELDWTGLTEDERTAALERLLEQDRARGIELAAAPLLRVTLSRLSPGEVRVLWTFHHVLLDGWSVFQVLGDVFAAHAALAAGEQPRLQARRPFADYVAWLGRQDHTRAEAHWRQALQGFTAPTPLPYDRRPTPEIATRSSHWLAHRLGEQDTAALQDFARRHRLTMNTIVQGAWALLVSRLSGESDVCFGTTVSGRPAELPGADDITGIFINTLPVRCAVAGAAGTAAWLRELQAEQADARGFGHMPLSELRGWSELPAGVDLFESLVVFENYPINSSAAAEHGLRVRDLNALESTNYALTVVVSPGSELSVELGYDPRLFEEATAEALADRLTHLLGALAAAPDDLPLDHIDVLPAAERQRLLVDWNDTARQVPEATWADLFEAAADRDPGAVAVDSLRLRLTYAELDGRANRLAHHLIGQGVGPGRIVALVLPRSVESVVARLAVAKAGGAHLPIDPDYPAERIELMLKDSAPHLVIERALEVRAPDGPAHRPTDEDRLGAVHPDDPAYVIYTSGSTGTPKGVVVTHRGIAGFAAAEAERFQVRPDGRVLQFSSPGFDASVLELCMALPSGAALVVPEPGPLLGGHLAEILRRQRITHTLIPPAALATLPAGTERELPDLRTLIVGGDACGAELAARWTPYHRMINAYGPTETTVVATWSEPLDADGAPPPIGRPLPNTRVHLLDARLRPVPVGVPGELWVSGPSLARGYLGRAGLTASRFLADPFGPPGSRMYRTGDLARYDARGRLHHLGRVDHQLKLHGHRIEAGEVETALCGHPAVAEAVVTVREDEPGVRRLVAHLVLAPGAAAPADTELRTHLGRTLPGPMVPSAFAVLDRLPLTENGKTDRAALPAPGPSTTTAAAPAGHIAPRTPTEEVIAEIWSEVLGVAPVGAEDEFFALGGDSVRSLLIASRAKEAFAVDLTPRDILTARTVSALADLVEEHILRELEDAASGGGDHDDR</sequence>
<feature type="region of interest" description="Disordered" evidence="7">
    <location>
        <begin position="2327"/>
        <end position="2356"/>
    </location>
</feature>
<dbReference type="Gene3D" id="3.30.559.30">
    <property type="entry name" value="Nonribosomal peptide synthetase, condensation domain"/>
    <property type="match status" value="7"/>
</dbReference>
<dbReference type="PROSITE" id="PS50075">
    <property type="entry name" value="CARRIER"/>
    <property type="match status" value="5"/>
</dbReference>
<dbReference type="CDD" id="cd19531">
    <property type="entry name" value="LCL_NRPS-like"/>
    <property type="match status" value="1"/>
</dbReference>
<comment type="cofactor">
    <cofactor evidence="1">
        <name>pantetheine 4'-phosphate</name>
        <dbReference type="ChEBI" id="CHEBI:47942"/>
    </cofactor>
</comment>
<feature type="region of interest" description="Disordered" evidence="7">
    <location>
        <begin position="6101"/>
        <end position="6122"/>
    </location>
</feature>
<dbReference type="GO" id="GO:0005737">
    <property type="term" value="C:cytoplasm"/>
    <property type="evidence" value="ECO:0007669"/>
    <property type="project" value="TreeGrafter"/>
</dbReference>
<dbReference type="Gene3D" id="2.30.38.10">
    <property type="entry name" value="Luciferase, Domain 3"/>
    <property type="match status" value="3"/>
</dbReference>
<feature type="compositionally biased region" description="Low complexity" evidence="7">
    <location>
        <begin position="6105"/>
        <end position="6121"/>
    </location>
</feature>
<dbReference type="Pfam" id="PF00550">
    <property type="entry name" value="PP-binding"/>
    <property type="match status" value="5"/>
</dbReference>
<evidence type="ECO:0000259" key="8">
    <source>
        <dbReference type="PROSITE" id="PS50075"/>
    </source>
</evidence>
<feature type="region of interest" description="Disordered" evidence="7">
    <location>
        <begin position="510"/>
        <end position="530"/>
    </location>
</feature>
<dbReference type="InterPro" id="IPR009081">
    <property type="entry name" value="PP-bd_ACP"/>
</dbReference>
<dbReference type="InterPro" id="IPR010071">
    <property type="entry name" value="AA_adenyl_dom"/>
</dbReference>
<feature type="compositionally biased region" description="Polar residues" evidence="7">
    <location>
        <begin position="1"/>
        <end position="12"/>
    </location>
</feature>
<dbReference type="GO" id="GO:0043041">
    <property type="term" value="P:amino acid activation for nonribosomal peptide biosynthetic process"/>
    <property type="evidence" value="ECO:0007669"/>
    <property type="project" value="TreeGrafter"/>
</dbReference>
<evidence type="ECO:0000313" key="10">
    <source>
        <dbReference type="Proteomes" id="UP000008703"/>
    </source>
</evidence>
<gene>
    <name evidence="9" type="ORF">Strvi_5195</name>
</gene>
<dbReference type="HOGENOM" id="CLU_000022_0_8_11"/>
<dbReference type="PROSITE" id="PS00012">
    <property type="entry name" value="PHOSPHOPANTETHEINE"/>
    <property type="match status" value="5"/>
</dbReference>
<keyword evidence="4" id="KW-0597">Phosphoprotein</keyword>
<dbReference type="FunFam" id="1.10.1200.10:FF:000005">
    <property type="entry name" value="Nonribosomal peptide synthetase 1"/>
    <property type="match status" value="3"/>
</dbReference>
<dbReference type="GO" id="GO:0003824">
    <property type="term" value="F:catalytic activity"/>
    <property type="evidence" value="ECO:0007669"/>
    <property type="project" value="InterPro"/>
</dbReference>
<dbReference type="RefSeq" id="WP_014058215.1">
    <property type="nucleotide sequence ID" value="NC_015957.1"/>
</dbReference>
<dbReference type="Pfam" id="PF00501">
    <property type="entry name" value="AMP-binding"/>
    <property type="match status" value="5"/>
</dbReference>
<dbReference type="InterPro" id="IPR010060">
    <property type="entry name" value="NRPS_synth"/>
</dbReference>
<dbReference type="Gene3D" id="3.40.50.12780">
    <property type="entry name" value="N-terminal domain of ligase-like"/>
    <property type="match status" value="2"/>
</dbReference>
<dbReference type="GO" id="GO:0008610">
    <property type="term" value="P:lipid biosynthetic process"/>
    <property type="evidence" value="ECO:0007669"/>
    <property type="project" value="UniProtKB-ARBA"/>
</dbReference>
<dbReference type="FunFam" id="3.40.50.12780:FF:000012">
    <property type="entry name" value="Non-ribosomal peptide synthetase"/>
    <property type="match status" value="2"/>
</dbReference>
<feature type="region of interest" description="Disordered" evidence="7">
    <location>
        <begin position="1"/>
        <end position="28"/>
    </location>
</feature>
<dbReference type="Pfam" id="PF13193">
    <property type="entry name" value="AMP-binding_C"/>
    <property type="match status" value="5"/>
</dbReference>
<keyword evidence="10" id="KW-1185">Reference proteome</keyword>
<dbReference type="InterPro" id="IPR000873">
    <property type="entry name" value="AMP-dep_synth/lig_dom"/>
</dbReference>
<dbReference type="Gene3D" id="3.30.559.10">
    <property type="entry name" value="Chloramphenicol acetyltransferase-like domain"/>
    <property type="match status" value="7"/>
</dbReference>